<keyword evidence="3" id="KW-1185">Reference proteome</keyword>
<evidence type="ECO:0000313" key="3">
    <source>
        <dbReference type="Proteomes" id="UP000677218"/>
    </source>
</evidence>
<evidence type="ECO:0000313" key="2">
    <source>
        <dbReference type="EMBL" id="GFZ27424.1"/>
    </source>
</evidence>
<keyword evidence="1" id="KW-0812">Transmembrane</keyword>
<evidence type="ECO:0000256" key="1">
    <source>
        <dbReference type="SAM" id="Phobius"/>
    </source>
</evidence>
<reference evidence="2" key="1">
    <citation type="submission" date="2020-08" db="EMBL/GenBank/DDBJ databases">
        <title>Taxonomic study for Lactobacillus species isolated from hardwood bark.</title>
        <authorList>
            <person name="Tohno M."/>
            <person name="Tanizawa Y."/>
        </authorList>
    </citation>
    <scope>NUCLEOTIDE SEQUENCE</scope>
    <source>
        <strain evidence="2">B40</strain>
    </source>
</reference>
<proteinExistence type="predicted"/>
<gene>
    <name evidence="2" type="ORF">LCB40_13040</name>
</gene>
<name>A0A916QHH9_9LACO</name>
<feature type="transmembrane region" description="Helical" evidence="1">
    <location>
        <begin position="6"/>
        <end position="21"/>
    </location>
</feature>
<organism evidence="2 3">
    <name type="scientific">Lactobacillus corticis</name>
    <dbReference type="NCBI Taxonomy" id="2201249"/>
    <lineage>
        <taxon>Bacteria</taxon>
        <taxon>Bacillati</taxon>
        <taxon>Bacillota</taxon>
        <taxon>Bacilli</taxon>
        <taxon>Lactobacillales</taxon>
        <taxon>Lactobacillaceae</taxon>
        <taxon>Lactobacillus</taxon>
    </lineage>
</organism>
<sequence length="51" mass="5697">MSNVVITYSVGTLLFFTGFFSKKWFGKFDWLYTILGFLIIVVGVLKNNGGG</sequence>
<keyword evidence="1" id="KW-1133">Transmembrane helix</keyword>
<protein>
    <submittedName>
        <fullName evidence="2">Uncharacterized protein</fullName>
    </submittedName>
</protein>
<dbReference type="Proteomes" id="UP000677218">
    <property type="component" value="Unassembled WGS sequence"/>
</dbReference>
<keyword evidence="1" id="KW-0472">Membrane</keyword>
<dbReference type="AlphaFoldDB" id="A0A916QHH9"/>
<accession>A0A916QHH9</accession>
<dbReference type="EMBL" id="BMAY01000010">
    <property type="protein sequence ID" value="GFZ27424.1"/>
    <property type="molecule type" value="Genomic_DNA"/>
</dbReference>
<feature type="transmembrane region" description="Helical" evidence="1">
    <location>
        <begin position="28"/>
        <end position="45"/>
    </location>
</feature>
<comment type="caution">
    <text evidence="2">The sequence shown here is derived from an EMBL/GenBank/DDBJ whole genome shotgun (WGS) entry which is preliminary data.</text>
</comment>